<dbReference type="EMBL" id="CM029047">
    <property type="protein sequence ID" value="KAG2582213.1"/>
    <property type="molecule type" value="Genomic_DNA"/>
</dbReference>
<feature type="domain" description="F-box" evidence="2">
    <location>
        <begin position="25"/>
        <end position="73"/>
    </location>
</feature>
<dbReference type="PANTHER" id="PTHR38926">
    <property type="entry name" value="F-BOX DOMAIN CONTAINING PROTEIN, EXPRESSED"/>
    <property type="match status" value="1"/>
</dbReference>
<feature type="compositionally biased region" description="Basic residues" evidence="1">
    <location>
        <begin position="1"/>
        <end position="12"/>
    </location>
</feature>
<gene>
    <name evidence="3" type="ORF">PVAP13_6KG179600</name>
</gene>
<dbReference type="SUPFAM" id="SSF81383">
    <property type="entry name" value="F-box domain"/>
    <property type="match status" value="1"/>
</dbReference>
<comment type="caution">
    <text evidence="3">The sequence shown here is derived from an EMBL/GenBank/DDBJ whole genome shotgun (WGS) entry which is preliminary data.</text>
</comment>
<dbReference type="Gene3D" id="1.20.1280.50">
    <property type="match status" value="1"/>
</dbReference>
<evidence type="ECO:0000256" key="1">
    <source>
        <dbReference type="SAM" id="MobiDB-lite"/>
    </source>
</evidence>
<organism evidence="3 4">
    <name type="scientific">Panicum virgatum</name>
    <name type="common">Blackwell switchgrass</name>
    <dbReference type="NCBI Taxonomy" id="38727"/>
    <lineage>
        <taxon>Eukaryota</taxon>
        <taxon>Viridiplantae</taxon>
        <taxon>Streptophyta</taxon>
        <taxon>Embryophyta</taxon>
        <taxon>Tracheophyta</taxon>
        <taxon>Spermatophyta</taxon>
        <taxon>Magnoliopsida</taxon>
        <taxon>Liliopsida</taxon>
        <taxon>Poales</taxon>
        <taxon>Poaceae</taxon>
        <taxon>PACMAD clade</taxon>
        <taxon>Panicoideae</taxon>
        <taxon>Panicodae</taxon>
        <taxon>Paniceae</taxon>
        <taxon>Panicinae</taxon>
        <taxon>Panicum</taxon>
        <taxon>Panicum sect. Hiantes</taxon>
    </lineage>
</organism>
<dbReference type="SUPFAM" id="SSF52047">
    <property type="entry name" value="RNI-like"/>
    <property type="match status" value="1"/>
</dbReference>
<keyword evidence="4" id="KW-1185">Reference proteome</keyword>
<accession>A0A8T0R8U7</accession>
<reference evidence="3" key="1">
    <citation type="submission" date="2020-05" db="EMBL/GenBank/DDBJ databases">
        <title>WGS assembly of Panicum virgatum.</title>
        <authorList>
            <person name="Lovell J.T."/>
            <person name="Jenkins J."/>
            <person name="Shu S."/>
            <person name="Juenger T.E."/>
            <person name="Schmutz J."/>
        </authorList>
    </citation>
    <scope>NUCLEOTIDE SEQUENCE</scope>
    <source>
        <strain evidence="3">AP13</strain>
    </source>
</reference>
<dbReference type="Gene3D" id="3.80.10.10">
    <property type="entry name" value="Ribonuclease Inhibitor"/>
    <property type="match status" value="1"/>
</dbReference>
<dbReference type="InterPro" id="IPR032675">
    <property type="entry name" value="LRR_dom_sf"/>
</dbReference>
<dbReference type="Proteomes" id="UP000823388">
    <property type="component" value="Chromosome 6K"/>
</dbReference>
<sequence>MDTSSSRRRRRCMNPCSSPSAPGEERDWAALPHDVLFNIFLRLGSCEIMWGAEGVCKAWRHVVVEEPKLWRHIHITAVPEWSSIDVAVRDAVDRSAGLCEAFSGPWDDESLLYLAERSPSLKHMHLSHDEYASYEVLIEAIKKLPLLEDLEISPPYHQICASERFFESICKARPLLKNLKIRFTMPSGYTFGHAVLEECVDGDIYRTPMMCELRTLQLSNYVFSGLALTAILDNCPLLESLNITGLFVDGSMDAELRAKCARIKNLSLPDCSDDEYEDEGPDEDEDEEAEEDDDDEF</sequence>
<feature type="compositionally biased region" description="Acidic residues" evidence="1">
    <location>
        <begin position="271"/>
        <end position="297"/>
    </location>
</feature>
<name>A0A8T0R8U7_PANVG</name>
<evidence type="ECO:0000313" key="3">
    <source>
        <dbReference type="EMBL" id="KAG2582212.1"/>
    </source>
</evidence>
<dbReference type="PANTHER" id="PTHR38926:SF74">
    <property type="entry name" value="OS08G0193600 PROTEIN"/>
    <property type="match status" value="1"/>
</dbReference>
<dbReference type="EMBL" id="CM029047">
    <property type="protein sequence ID" value="KAG2582212.1"/>
    <property type="molecule type" value="Genomic_DNA"/>
</dbReference>
<dbReference type="OrthoDB" id="676590at2759"/>
<dbReference type="InterPro" id="IPR001810">
    <property type="entry name" value="F-box_dom"/>
</dbReference>
<proteinExistence type="predicted"/>
<feature type="region of interest" description="Disordered" evidence="1">
    <location>
        <begin position="268"/>
        <end position="297"/>
    </location>
</feature>
<evidence type="ECO:0000313" key="4">
    <source>
        <dbReference type="Proteomes" id="UP000823388"/>
    </source>
</evidence>
<dbReference type="Pfam" id="PF12937">
    <property type="entry name" value="F-box-like"/>
    <property type="match status" value="1"/>
</dbReference>
<protein>
    <recommendedName>
        <fullName evidence="2">F-box domain-containing protein</fullName>
    </recommendedName>
</protein>
<dbReference type="PROSITE" id="PS50181">
    <property type="entry name" value="FBOX"/>
    <property type="match status" value="1"/>
</dbReference>
<evidence type="ECO:0000259" key="2">
    <source>
        <dbReference type="PROSITE" id="PS50181"/>
    </source>
</evidence>
<feature type="region of interest" description="Disordered" evidence="1">
    <location>
        <begin position="1"/>
        <end position="23"/>
    </location>
</feature>
<dbReference type="InterPro" id="IPR036047">
    <property type="entry name" value="F-box-like_dom_sf"/>
</dbReference>
<dbReference type="AlphaFoldDB" id="A0A8T0R8U7"/>